<dbReference type="GO" id="GO:0005737">
    <property type="term" value="C:cytoplasm"/>
    <property type="evidence" value="ECO:0007669"/>
    <property type="project" value="TreeGrafter"/>
</dbReference>
<dbReference type="GO" id="GO:0004674">
    <property type="term" value="F:protein serine/threonine kinase activity"/>
    <property type="evidence" value="ECO:0007669"/>
    <property type="project" value="TreeGrafter"/>
</dbReference>
<evidence type="ECO:0000259" key="1">
    <source>
        <dbReference type="PROSITE" id="PS50011"/>
    </source>
</evidence>
<reference evidence="2" key="1">
    <citation type="submission" date="2022-11" db="EMBL/GenBank/DDBJ databases">
        <title>Genome Sequence of Cubamyces cubensis.</title>
        <authorList>
            <person name="Buettner E."/>
        </authorList>
    </citation>
    <scope>NUCLEOTIDE SEQUENCE</scope>
    <source>
        <strain evidence="2">MPL-01</strain>
    </source>
</reference>
<accession>A0AAD7TFQ9</accession>
<dbReference type="PROSITE" id="PS50011">
    <property type="entry name" value="PROTEIN_KINASE_DOM"/>
    <property type="match status" value="2"/>
</dbReference>
<gene>
    <name evidence="2" type="ORF">ONZ51_g12892</name>
</gene>
<protein>
    <recommendedName>
        <fullName evidence="1">Protein kinase domain-containing protein</fullName>
    </recommendedName>
</protein>
<comment type="caution">
    <text evidence="2">The sequence shown here is derived from an EMBL/GenBank/DDBJ whole genome shotgun (WGS) entry which is preliminary data.</text>
</comment>
<dbReference type="InterPro" id="IPR000719">
    <property type="entry name" value="Prot_kinase_dom"/>
</dbReference>
<dbReference type="InterPro" id="IPR053235">
    <property type="entry name" value="Ser_Thr_kinase"/>
</dbReference>
<evidence type="ECO:0000313" key="3">
    <source>
        <dbReference type="Proteomes" id="UP001215151"/>
    </source>
</evidence>
<keyword evidence="3" id="KW-1185">Reference proteome</keyword>
<name>A0AAD7TFQ9_9APHY</name>
<dbReference type="SUPFAM" id="SSF56112">
    <property type="entry name" value="Protein kinase-like (PK-like)"/>
    <property type="match status" value="2"/>
</dbReference>
<dbReference type="InterPro" id="IPR011009">
    <property type="entry name" value="Kinase-like_dom_sf"/>
</dbReference>
<dbReference type="Proteomes" id="UP001215151">
    <property type="component" value="Unassembled WGS sequence"/>
</dbReference>
<proteinExistence type="predicted"/>
<feature type="domain" description="Protein kinase" evidence="1">
    <location>
        <begin position="20"/>
        <end position="346"/>
    </location>
</feature>
<dbReference type="PANTHER" id="PTHR24361">
    <property type="entry name" value="MITOGEN-ACTIVATED KINASE KINASE KINASE"/>
    <property type="match status" value="1"/>
</dbReference>
<dbReference type="EMBL" id="JAPEVG010000914">
    <property type="protein sequence ID" value="KAJ8454679.1"/>
    <property type="molecule type" value="Genomic_DNA"/>
</dbReference>
<dbReference type="Gene3D" id="1.10.510.10">
    <property type="entry name" value="Transferase(Phosphotransferase) domain 1"/>
    <property type="match status" value="2"/>
</dbReference>
<evidence type="ECO:0000313" key="2">
    <source>
        <dbReference type="EMBL" id="KAJ8454679.1"/>
    </source>
</evidence>
<feature type="domain" description="Protein kinase" evidence="1">
    <location>
        <begin position="483"/>
        <end position="815"/>
    </location>
</feature>
<sequence>MTPQVQILRSTREVICRKNRPRDALVGRGHQLDEGVVTNSMIPFWKDYQSAVAAFDIQFCELRDSRWWVPGPTPTAPCPYAFRCQHENDSQPAPYALLPYYGCARNASQQDLFVKMIDKDTAEDQIYRYLAGCKELYDNRTFQWGAEYRITDFNTLRAILIFIRCTLIGLTFLHDHRIAHRDIHESNILLNWYCRDVQKASCSERLRAHYQSSSALYALFDFDQSLHLPPTTSLKDCLRPASEALYGISIYHPTDIYQGEPYYNPFAFDVACLGNLFLFYFAEAIPANPFLAALFSRMTTHVIDDRFSAAEALAFVREIEGGLSPSALDSTVTLKPDYDNLDHPERYWSRLHPDDQIKWQAHRPPPLTWTTFPMDNGAVSVPTHSGGGPAKSLDSLSCIIAELEHPPDDTSSPYPRLHKKTRLPQLFTDTVLEMRSWGVIVNMMIPFWDEYQSSVAAFGFQFCDLRDSHWWVPGPTPAAPTPYAIRCSHGSGAQPSPIRFLPNFGCARNTRQQDLFIKLIDKGTAEDQIYRYLAGCKVLYHSSAFPCVLPPTAIIGSPYKFAWGTRFDITEFNTLREVFAFIRCTLTGLSFLHDHRIVHRDIHETNIAVNWYCLDVQQEGCSERRHAHYRSSDALYALFDFDLALQLPPSTSLKECRRPAYEALYGKADYHPFDTAQCERHYNPFAYDVACLGYLFIYHFTEAIPVAPLLAILFSRMTMHVSDDRFTAAEALAFFRGIETGLPPDVLDSSVALKRVYKALFDPEIYWSRLSPEDSNKWQSYRPPPLPWTDRIIRWLTTTDPIWRVVAFVRRSLHI</sequence>
<organism evidence="2 3">
    <name type="scientific">Trametes cubensis</name>
    <dbReference type="NCBI Taxonomy" id="1111947"/>
    <lineage>
        <taxon>Eukaryota</taxon>
        <taxon>Fungi</taxon>
        <taxon>Dikarya</taxon>
        <taxon>Basidiomycota</taxon>
        <taxon>Agaricomycotina</taxon>
        <taxon>Agaricomycetes</taxon>
        <taxon>Polyporales</taxon>
        <taxon>Polyporaceae</taxon>
        <taxon>Trametes</taxon>
    </lineage>
</organism>
<dbReference type="GO" id="GO:0005524">
    <property type="term" value="F:ATP binding"/>
    <property type="evidence" value="ECO:0007669"/>
    <property type="project" value="InterPro"/>
</dbReference>
<dbReference type="AlphaFoldDB" id="A0AAD7TFQ9"/>